<name>A0A8X8X5D3_SALSN</name>
<accession>A0A8X8X5D3</accession>
<gene>
    <name evidence="1" type="ORF">SASPL_131108</name>
</gene>
<evidence type="ECO:0000313" key="1">
    <source>
        <dbReference type="EMBL" id="KAG6408105.1"/>
    </source>
</evidence>
<sequence>MAEHSSKALLELEAKRGGVSSTSNLDLRVPILQNHSFYARKIQPLLLLMLLVRSPWLLCPRANETRFGEFFSDENGLTAAVLTED</sequence>
<evidence type="ECO:0000313" key="2">
    <source>
        <dbReference type="Proteomes" id="UP000298416"/>
    </source>
</evidence>
<dbReference type="EMBL" id="PNBA02000011">
    <property type="protein sequence ID" value="KAG6408105.1"/>
    <property type="molecule type" value="Genomic_DNA"/>
</dbReference>
<dbReference type="Proteomes" id="UP000298416">
    <property type="component" value="Unassembled WGS sequence"/>
</dbReference>
<protein>
    <submittedName>
        <fullName evidence="1">Uncharacterized protein</fullName>
    </submittedName>
</protein>
<dbReference type="AlphaFoldDB" id="A0A8X8X5D3"/>
<keyword evidence="2" id="KW-1185">Reference proteome</keyword>
<reference evidence="1" key="2">
    <citation type="submission" date="2020-08" db="EMBL/GenBank/DDBJ databases">
        <title>Plant Genome Project.</title>
        <authorList>
            <person name="Zhang R.-G."/>
        </authorList>
    </citation>
    <scope>NUCLEOTIDE SEQUENCE</scope>
    <source>
        <strain evidence="1">Huo1</strain>
        <tissue evidence="1">Leaf</tissue>
    </source>
</reference>
<organism evidence="1">
    <name type="scientific">Salvia splendens</name>
    <name type="common">Scarlet sage</name>
    <dbReference type="NCBI Taxonomy" id="180675"/>
    <lineage>
        <taxon>Eukaryota</taxon>
        <taxon>Viridiplantae</taxon>
        <taxon>Streptophyta</taxon>
        <taxon>Embryophyta</taxon>
        <taxon>Tracheophyta</taxon>
        <taxon>Spermatophyta</taxon>
        <taxon>Magnoliopsida</taxon>
        <taxon>eudicotyledons</taxon>
        <taxon>Gunneridae</taxon>
        <taxon>Pentapetalae</taxon>
        <taxon>asterids</taxon>
        <taxon>lamiids</taxon>
        <taxon>Lamiales</taxon>
        <taxon>Lamiaceae</taxon>
        <taxon>Nepetoideae</taxon>
        <taxon>Mentheae</taxon>
        <taxon>Salviinae</taxon>
        <taxon>Salvia</taxon>
        <taxon>Salvia subgen. Calosphace</taxon>
        <taxon>core Calosphace</taxon>
    </lineage>
</organism>
<comment type="caution">
    <text evidence="1">The sequence shown here is derived from an EMBL/GenBank/DDBJ whole genome shotgun (WGS) entry which is preliminary data.</text>
</comment>
<reference evidence="1" key="1">
    <citation type="submission" date="2018-01" db="EMBL/GenBank/DDBJ databases">
        <authorList>
            <person name="Mao J.F."/>
        </authorList>
    </citation>
    <scope>NUCLEOTIDE SEQUENCE</scope>
    <source>
        <strain evidence="1">Huo1</strain>
        <tissue evidence="1">Leaf</tissue>
    </source>
</reference>
<proteinExistence type="predicted"/>